<evidence type="ECO:0000313" key="8">
    <source>
        <dbReference type="Proteomes" id="UP000278327"/>
    </source>
</evidence>
<dbReference type="PRINTS" id="PR00038">
    <property type="entry name" value="HTHLUXR"/>
</dbReference>
<dbReference type="InterPro" id="IPR016032">
    <property type="entry name" value="Sig_transdc_resp-reg_C-effctor"/>
</dbReference>
<proteinExistence type="predicted"/>
<evidence type="ECO:0000259" key="6">
    <source>
        <dbReference type="SMART" id="SM00421"/>
    </source>
</evidence>
<dbReference type="Pfam" id="PF00196">
    <property type="entry name" value="GerE"/>
    <property type="match status" value="1"/>
</dbReference>
<keyword evidence="5" id="KW-0472">Membrane</keyword>
<feature type="domain" description="HTH luxR-type" evidence="6">
    <location>
        <begin position="474"/>
        <end position="531"/>
    </location>
</feature>
<evidence type="ECO:0000256" key="1">
    <source>
        <dbReference type="ARBA" id="ARBA00023015"/>
    </source>
</evidence>
<feature type="transmembrane region" description="Helical" evidence="5">
    <location>
        <begin position="60"/>
        <end position="79"/>
    </location>
</feature>
<keyword evidence="3" id="KW-0804">Transcription</keyword>
<feature type="transmembrane region" description="Helical" evidence="5">
    <location>
        <begin position="279"/>
        <end position="299"/>
    </location>
</feature>
<accession>A0A3N0ASA0</accession>
<evidence type="ECO:0000256" key="4">
    <source>
        <dbReference type="SAM" id="MobiDB-lite"/>
    </source>
</evidence>
<evidence type="ECO:0000256" key="2">
    <source>
        <dbReference type="ARBA" id="ARBA00023125"/>
    </source>
</evidence>
<comment type="caution">
    <text evidence="7">The sequence shown here is derived from an EMBL/GenBank/DDBJ whole genome shotgun (WGS) entry which is preliminary data.</text>
</comment>
<keyword evidence="8" id="KW-1185">Reference proteome</keyword>
<dbReference type="EMBL" id="QICA01000010">
    <property type="protein sequence ID" value="RNL37713.1"/>
    <property type="molecule type" value="Genomic_DNA"/>
</dbReference>
<keyword evidence="1" id="KW-0805">Transcription regulation</keyword>
<evidence type="ECO:0000256" key="5">
    <source>
        <dbReference type="SAM" id="Phobius"/>
    </source>
</evidence>
<feature type="transmembrane region" description="Helical" evidence="5">
    <location>
        <begin position="173"/>
        <end position="192"/>
    </location>
</feature>
<feature type="transmembrane region" description="Helical" evidence="5">
    <location>
        <begin position="148"/>
        <end position="167"/>
    </location>
</feature>
<keyword evidence="5" id="KW-0812">Transmembrane</keyword>
<protein>
    <submittedName>
        <fullName evidence="7">LuxR family transcriptional regulator</fullName>
    </submittedName>
</protein>
<evidence type="ECO:0000256" key="3">
    <source>
        <dbReference type="ARBA" id="ARBA00023163"/>
    </source>
</evidence>
<dbReference type="GO" id="GO:0006355">
    <property type="term" value="P:regulation of DNA-templated transcription"/>
    <property type="evidence" value="ECO:0007669"/>
    <property type="project" value="InterPro"/>
</dbReference>
<gene>
    <name evidence="7" type="ORF">DMP10_06890</name>
</gene>
<feature type="compositionally biased region" description="Low complexity" evidence="4">
    <location>
        <begin position="416"/>
        <end position="429"/>
    </location>
</feature>
<dbReference type="CDD" id="cd06170">
    <property type="entry name" value="LuxR_C_like"/>
    <property type="match status" value="1"/>
</dbReference>
<keyword evidence="2" id="KW-0238">DNA-binding</keyword>
<dbReference type="Gene3D" id="1.10.10.10">
    <property type="entry name" value="Winged helix-like DNA-binding domain superfamily/Winged helix DNA-binding domain"/>
    <property type="match status" value="1"/>
</dbReference>
<feature type="transmembrane region" description="Helical" evidence="5">
    <location>
        <begin position="32"/>
        <end position="54"/>
    </location>
</feature>
<organism evidence="7 8">
    <name type="scientific">Adlercreutzia equolifaciens subsp. celatus DSM 18785</name>
    <dbReference type="NCBI Taxonomy" id="1121021"/>
    <lineage>
        <taxon>Bacteria</taxon>
        <taxon>Bacillati</taxon>
        <taxon>Actinomycetota</taxon>
        <taxon>Coriobacteriia</taxon>
        <taxon>Eggerthellales</taxon>
        <taxon>Eggerthellaceae</taxon>
        <taxon>Adlercreutzia</taxon>
    </lineage>
</organism>
<feature type="region of interest" description="Disordered" evidence="4">
    <location>
        <begin position="416"/>
        <end position="439"/>
    </location>
</feature>
<dbReference type="Proteomes" id="UP000278327">
    <property type="component" value="Unassembled WGS sequence"/>
</dbReference>
<feature type="transmembrane region" description="Helical" evidence="5">
    <location>
        <begin position="371"/>
        <end position="390"/>
    </location>
</feature>
<feature type="transmembrane region" description="Helical" evidence="5">
    <location>
        <begin position="91"/>
        <end position="111"/>
    </location>
</feature>
<feature type="transmembrane region" description="Helical" evidence="5">
    <location>
        <begin position="311"/>
        <end position="328"/>
    </location>
</feature>
<feature type="transmembrane region" description="Helical" evidence="5">
    <location>
        <begin position="117"/>
        <end position="141"/>
    </location>
</feature>
<dbReference type="InterPro" id="IPR036388">
    <property type="entry name" value="WH-like_DNA-bd_sf"/>
</dbReference>
<dbReference type="PANTHER" id="PTHR44688">
    <property type="entry name" value="DNA-BINDING TRANSCRIPTIONAL ACTIVATOR DEVR_DOSR"/>
    <property type="match status" value="1"/>
</dbReference>
<dbReference type="SUPFAM" id="SSF46894">
    <property type="entry name" value="C-terminal effector domain of the bipartite response regulators"/>
    <property type="match status" value="1"/>
</dbReference>
<reference evidence="7 8" key="1">
    <citation type="journal article" date="2019" name="Microbiol. Resour. Announc.">
        <title>Draft Genome Sequences of Type Strains of Gordonibacter faecihominis, Paraeggerthella hongkongensis, Parvibacter caecicola,Slackia equolifaciens, Slackia faecicanis, and Slackia isoflavoniconvertens.</title>
        <authorList>
            <person name="Danylec N."/>
            <person name="Stoll D.A."/>
            <person name="Dotsch A."/>
            <person name="Huch M."/>
        </authorList>
    </citation>
    <scope>NUCLEOTIDE SEQUENCE [LARGE SCALE GENOMIC DNA]</scope>
    <source>
        <strain evidence="7 8">DSM 18785</strain>
    </source>
</reference>
<dbReference type="PANTHER" id="PTHR44688:SF16">
    <property type="entry name" value="DNA-BINDING TRANSCRIPTIONAL ACTIVATOR DEVR_DOSR"/>
    <property type="match status" value="1"/>
</dbReference>
<evidence type="ECO:0000313" key="7">
    <source>
        <dbReference type="EMBL" id="RNL37713.1"/>
    </source>
</evidence>
<sequence length="535" mass="55859">MGKIIWEGVGHVITESGCVALRALKQGSTLRCLAPFVLFAIAGFSLNASVYSYVSSYCGIAREIATFANAVAFLALFGVSVAKPAFIDKRLLTTVAVGCLLTAAVALEFGLALQVPWATIVGLVCSSVASAWAATLIACAVTALPTAGAALASVAAGMAFGEVAVVVHPTLQYNIGTAEVLLCYALVITIAYPRAGALLGEISSSEAPASLELSNPESFLHPSHGLFTCVLLFSIATGYGLTLGEVDNAPASFDISAPMVVLAALWMMLSKSREREDTLFSFCVLLVAGGFIIAPFTFFNDLSSANTLIRIGVRCFEMLVWFVVIAVGRRNPLALLPTFGLVRSLHALGTDVGAVVGHTTNNFVGTNAETAAMIAACVLFLFVALMWVGFREFSFSAAIRGIVSVGEAAHGAASSEQGAAGDGSAAGEATCGSGVSEADMGEAPLAEGEGAAPVPGGEPPRATIEERCRVIGQVHGLTEREIEIFAFLARGRNGQFLMDHYVVSRNTVKSHIKHIYAKLGVHSQQELIDCVERGE</sequence>
<keyword evidence="5" id="KW-1133">Transmembrane helix</keyword>
<dbReference type="InterPro" id="IPR000792">
    <property type="entry name" value="Tscrpt_reg_LuxR_C"/>
</dbReference>
<feature type="transmembrane region" description="Helical" evidence="5">
    <location>
        <begin position="225"/>
        <end position="243"/>
    </location>
</feature>
<feature type="transmembrane region" description="Helical" evidence="5">
    <location>
        <begin position="249"/>
        <end position="267"/>
    </location>
</feature>
<name>A0A3N0ASA0_9ACTN</name>
<dbReference type="SMART" id="SM00421">
    <property type="entry name" value="HTH_LUXR"/>
    <property type="match status" value="1"/>
</dbReference>
<dbReference type="AlphaFoldDB" id="A0A3N0ASA0"/>
<dbReference type="GO" id="GO:0003677">
    <property type="term" value="F:DNA binding"/>
    <property type="evidence" value="ECO:0007669"/>
    <property type="project" value="UniProtKB-KW"/>
</dbReference>